<reference evidence="2" key="1">
    <citation type="submission" date="2019-03" db="EMBL/GenBank/DDBJ databases">
        <title>Long read genome sequence of the mycoparasitic Pythium oligandrum ATCC 38472 isolated from sugarbeet rhizosphere.</title>
        <authorList>
            <person name="Gaulin E."/>
        </authorList>
    </citation>
    <scope>NUCLEOTIDE SEQUENCE</scope>
    <source>
        <strain evidence="2">ATCC 38472_TT</strain>
    </source>
</reference>
<keyword evidence="3" id="KW-1185">Reference proteome</keyword>
<evidence type="ECO:0000256" key="1">
    <source>
        <dbReference type="SAM" id="Phobius"/>
    </source>
</evidence>
<comment type="caution">
    <text evidence="2">The sequence shown here is derived from an EMBL/GenBank/DDBJ whole genome shotgun (WGS) entry which is preliminary data.</text>
</comment>
<organism evidence="2 3">
    <name type="scientific">Pythium oligandrum</name>
    <name type="common">Mycoparasitic fungus</name>
    <dbReference type="NCBI Taxonomy" id="41045"/>
    <lineage>
        <taxon>Eukaryota</taxon>
        <taxon>Sar</taxon>
        <taxon>Stramenopiles</taxon>
        <taxon>Oomycota</taxon>
        <taxon>Peronosporomycetes</taxon>
        <taxon>Pythiales</taxon>
        <taxon>Pythiaceae</taxon>
        <taxon>Pythium</taxon>
    </lineage>
</organism>
<name>A0A8K1FDD4_PYTOL</name>
<accession>A0A8K1FDD4</accession>
<proteinExistence type="predicted"/>
<feature type="transmembrane region" description="Helical" evidence="1">
    <location>
        <begin position="171"/>
        <end position="191"/>
    </location>
</feature>
<feature type="transmembrane region" description="Helical" evidence="1">
    <location>
        <begin position="6"/>
        <end position="29"/>
    </location>
</feature>
<dbReference type="AlphaFoldDB" id="A0A8K1FDD4"/>
<feature type="transmembrane region" description="Helical" evidence="1">
    <location>
        <begin position="147"/>
        <end position="165"/>
    </location>
</feature>
<feature type="transmembrane region" description="Helical" evidence="1">
    <location>
        <begin position="85"/>
        <end position="107"/>
    </location>
</feature>
<keyword evidence="1" id="KW-1133">Transmembrane helix</keyword>
<evidence type="ECO:0000313" key="2">
    <source>
        <dbReference type="EMBL" id="TMW56774.1"/>
    </source>
</evidence>
<keyword evidence="1" id="KW-0472">Membrane</keyword>
<sequence length="207" mass="22455">MHKLFSGGWVGPAEVGGSLFVLLFSMNYYRSFLQWNAMRSDVKTATLSDPVLQLLTPMDCSIVMSAVVYGMLVAGSVYCRNKPDVFITAAQTLTLALWTRMLMIYLVPVKSPRGAIPLSSSIHETVGSAPSLVACTLLAVTRRHHCAWRWAFASFAMVSGLLGLAQKLQYTADLITTPSLVTLVASVVAAVRQTVGQITSKAKLKKL</sequence>
<evidence type="ECO:0000313" key="3">
    <source>
        <dbReference type="Proteomes" id="UP000794436"/>
    </source>
</evidence>
<feature type="transmembrane region" description="Helical" evidence="1">
    <location>
        <begin position="50"/>
        <end position="73"/>
    </location>
</feature>
<keyword evidence="1" id="KW-0812">Transmembrane</keyword>
<dbReference type="EMBL" id="SPLM01000145">
    <property type="protein sequence ID" value="TMW56774.1"/>
    <property type="molecule type" value="Genomic_DNA"/>
</dbReference>
<gene>
    <name evidence="2" type="ORF">Poli38472_006784</name>
</gene>
<dbReference type="Proteomes" id="UP000794436">
    <property type="component" value="Unassembled WGS sequence"/>
</dbReference>
<protein>
    <submittedName>
        <fullName evidence="2">Uncharacterized protein</fullName>
    </submittedName>
</protein>